<sequence>MNKFKGRDLDFRGYVVNHKEKDYDLKIKDRVKNNIETYRQGLIETAKSKDVTTLQQLVQHMFCQLISENGVETLMSNLIEGDIEDNVDKYLNIYKALYKHGFCPYIF</sequence>
<dbReference type="AlphaFoldDB" id="A0A943A474"/>
<accession>A0A943A474</accession>
<protein>
    <submittedName>
        <fullName evidence="1">Uncharacterized protein</fullName>
    </submittedName>
</protein>
<proteinExistence type="predicted"/>
<name>A0A943A474_VEIPA</name>
<evidence type="ECO:0000313" key="2">
    <source>
        <dbReference type="Proteomes" id="UP000778864"/>
    </source>
</evidence>
<gene>
    <name evidence="1" type="ORF">KHZ90_08490</name>
</gene>
<comment type="caution">
    <text evidence="1">The sequence shown here is derived from an EMBL/GenBank/DDBJ whole genome shotgun (WGS) entry which is preliminary data.</text>
</comment>
<reference evidence="1" key="1">
    <citation type="submission" date="2021-02" db="EMBL/GenBank/DDBJ databases">
        <title>Infant gut strain persistence is associated with maternal origin, phylogeny, and functional potential including surface adhesion and iron acquisition.</title>
        <authorList>
            <person name="Lou Y.C."/>
        </authorList>
    </citation>
    <scope>NUCLEOTIDE SEQUENCE</scope>
    <source>
        <strain evidence="1">L3_108_031G1_dasL3_108_031G1_concoct_20</strain>
    </source>
</reference>
<dbReference type="Proteomes" id="UP000778864">
    <property type="component" value="Unassembled WGS sequence"/>
</dbReference>
<evidence type="ECO:0000313" key="1">
    <source>
        <dbReference type="EMBL" id="MBS4893799.1"/>
    </source>
</evidence>
<dbReference type="RefSeq" id="WP_278468123.1">
    <property type="nucleotide sequence ID" value="NZ_JAGZMU010000005.1"/>
</dbReference>
<dbReference type="EMBL" id="JAGZMU010000005">
    <property type="protein sequence ID" value="MBS4893799.1"/>
    <property type="molecule type" value="Genomic_DNA"/>
</dbReference>
<organism evidence="1 2">
    <name type="scientific">Veillonella parvula</name>
    <name type="common">Staphylococcus parvulus</name>
    <dbReference type="NCBI Taxonomy" id="29466"/>
    <lineage>
        <taxon>Bacteria</taxon>
        <taxon>Bacillati</taxon>
        <taxon>Bacillota</taxon>
        <taxon>Negativicutes</taxon>
        <taxon>Veillonellales</taxon>
        <taxon>Veillonellaceae</taxon>
        <taxon>Veillonella</taxon>
    </lineage>
</organism>